<keyword evidence="5 6" id="KW-0472">Membrane</keyword>
<keyword evidence="2" id="KW-1003">Cell membrane</keyword>
<feature type="transmembrane region" description="Helical" evidence="6">
    <location>
        <begin position="12"/>
        <end position="35"/>
    </location>
</feature>
<feature type="transmembrane region" description="Helical" evidence="6">
    <location>
        <begin position="41"/>
        <end position="64"/>
    </location>
</feature>
<comment type="caution">
    <text evidence="7">The sequence shown here is derived from an EMBL/GenBank/DDBJ whole genome shotgun (WGS) entry which is preliminary data.</text>
</comment>
<feature type="transmembrane region" description="Helical" evidence="6">
    <location>
        <begin position="183"/>
        <end position="205"/>
    </location>
</feature>
<protein>
    <submittedName>
        <fullName evidence="7">Stage V sporulation protein B</fullName>
    </submittedName>
</protein>
<gene>
    <name evidence="7" type="primary">spoVB</name>
    <name evidence="7" type="ORF">EYB31_11825</name>
</gene>
<feature type="transmembrane region" description="Helical" evidence="6">
    <location>
        <begin position="153"/>
        <end position="177"/>
    </location>
</feature>
<comment type="subcellular location">
    <subcellularLocation>
        <location evidence="1">Cell membrane</location>
        <topology evidence="1">Multi-pass membrane protein</topology>
    </subcellularLocation>
</comment>
<evidence type="ECO:0000313" key="8">
    <source>
        <dbReference type="Proteomes" id="UP000293142"/>
    </source>
</evidence>
<feature type="transmembrane region" description="Helical" evidence="6">
    <location>
        <begin position="258"/>
        <end position="277"/>
    </location>
</feature>
<dbReference type="InterPro" id="IPR024923">
    <property type="entry name" value="PG_synth_SpoVB"/>
</dbReference>
<feature type="transmembrane region" description="Helical" evidence="6">
    <location>
        <begin position="448"/>
        <end position="470"/>
    </location>
</feature>
<feature type="transmembrane region" description="Helical" evidence="6">
    <location>
        <begin position="476"/>
        <end position="498"/>
    </location>
</feature>
<proteinExistence type="predicted"/>
<organism evidence="7 8">
    <name type="scientific">Paenibacillus thalictri</name>
    <dbReference type="NCBI Taxonomy" id="2527873"/>
    <lineage>
        <taxon>Bacteria</taxon>
        <taxon>Bacillati</taxon>
        <taxon>Bacillota</taxon>
        <taxon>Bacilli</taxon>
        <taxon>Bacillales</taxon>
        <taxon>Paenibacillaceae</taxon>
        <taxon>Paenibacillus</taxon>
    </lineage>
</organism>
<accession>A0A4Q9DVD6</accession>
<dbReference type="InterPro" id="IPR050833">
    <property type="entry name" value="Poly_Biosynth_Transport"/>
</dbReference>
<dbReference type="NCBIfam" id="TIGR02900">
    <property type="entry name" value="spore_V_B"/>
    <property type="match status" value="1"/>
</dbReference>
<evidence type="ECO:0000256" key="4">
    <source>
        <dbReference type="ARBA" id="ARBA00022989"/>
    </source>
</evidence>
<dbReference type="EMBL" id="SIRE01000007">
    <property type="protein sequence ID" value="TBL79578.1"/>
    <property type="molecule type" value="Genomic_DNA"/>
</dbReference>
<dbReference type="AlphaFoldDB" id="A0A4Q9DVD6"/>
<evidence type="ECO:0000256" key="1">
    <source>
        <dbReference type="ARBA" id="ARBA00004651"/>
    </source>
</evidence>
<dbReference type="CDD" id="cd13124">
    <property type="entry name" value="MATE_SpoVB_like"/>
    <property type="match status" value="1"/>
</dbReference>
<dbReference type="InterPro" id="IPR002797">
    <property type="entry name" value="Polysacc_synth"/>
</dbReference>
<feature type="transmembrane region" description="Helical" evidence="6">
    <location>
        <begin position="120"/>
        <end position="141"/>
    </location>
</feature>
<evidence type="ECO:0000256" key="2">
    <source>
        <dbReference type="ARBA" id="ARBA00022475"/>
    </source>
</evidence>
<dbReference type="Proteomes" id="UP000293142">
    <property type="component" value="Unassembled WGS sequence"/>
</dbReference>
<dbReference type="PANTHER" id="PTHR30250">
    <property type="entry name" value="PST FAMILY PREDICTED COLANIC ACID TRANSPORTER"/>
    <property type="match status" value="1"/>
</dbReference>
<name>A0A4Q9DVD6_9BACL</name>
<reference evidence="7 8" key="1">
    <citation type="submission" date="2019-02" db="EMBL/GenBank/DDBJ databases">
        <title>Paenibacillus sp. nov., isolated from surface-sterilized tissue of Thalictrum simplex L.</title>
        <authorList>
            <person name="Tuo L."/>
        </authorList>
    </citation>
    <scope>NUCLEOTIDE SEQUENCE [LARGE SCALE GENOMIC DNA]</scope>
    <source>
        <strain evidence="7 8">N2SHLJ1</strain>
    </source>
</reference>
<feature type="transmembrane region" description="Helical" evidence="6">
    <location>
        <begin position="364"/>
        <end position="384"/>
    </location>
</feature>
<dbReference type="InterPro" id="IPR014249">
    <property type="entry name" value="Spore_V_B"/>
</dbReference>
<keyword evidence="8" id="KW-1185">Reference proteome</keyword>
<evidence type="ECO:0000313" key="7">
    <source>
        <dbReference type="EMBL" id="TBL79578.1"/>
    </source>
</evidence>
<sequence length="518" mass="56037">MTEKQSFARGAFILSVSAFITRMIGFANSIILARLLGAEGIGLLMMAHPLVPIVITLTSLGLPVAISKLVAEAEARGERQKVKRILIVSLAVTVAVSIVLTVLSFLGADWIASWLLTDRRAYYAMLAITPIAPLVAVSSVLRGYFRGRQNMKPLAVSDVIEQIVRIALIAALVQMLLPLGVEYAAAGAMISTVIGEGAGLLYLMFMFELHKKRRGLHLNLSPRLKQEKQTLVELLQIGLPTTGQGFISSIYRAFQPVIVMKSLALAGIGTVIATKQFGMLAGYAFPLLVFPSFVMHSLSTALLPAVSEARSKRNGMEIQQRVDQAMRIALLIGAPCTVILFIWAVPLTTVVYRSPEAGHFLKMLAPIFFLQYFEPPLHAVLLGLGRVSAAMWNFMISTAFKAAAVFILGSRLGMDGVVWGINFGVFLITALNLLSVSKSIGFSADVRHAVKVAIGLCVMALVGQSVYVYLLKAELAPLWIVVGTIGAAIVVYIMSLLATQAIQRKDVQHIPLLKKLVS</sequence>
<keyword evidence="3 6" id="KW-0812">Transmembrane</keyword>
<dbReference type="Pfam" id="PF01943">
    <property type="entry name" value="Polysacc_synt"/>
    <property type="match status" value="1"/>
</dbReference>
<dbReference type="RefSeq" id="WP_131013526.1">
    <property type="nucleotide sequence ID" value="NZ_SIRE01000007.1"/>
</dbReference>
<feature type="transmembrane region" description="Helical" evidence="6">
    <location>
        <begin position="85"/>
        <end position="108"/>
    </location>
</feature>
<keyword evidence="4 6" id="KW-1133">Transmembrane helix</keyword>
<feature type="transmembrane region" description="Helical" evidence="6">
    <location>
        <begin position="283"/>
        <end position="307"/>
    </location>
</feature>
<dbReference type="OrthoDB" id="9775950at2"/>
<evidence type="ECO:0000256" key="5">
    <source>
        <dbReference type="ARBA" id="ARBA00023136"/>
    </source>
</evidence>
<feature type="transmembrane region" description="Helical" evidence="6">
    <location>
        <begin position="416"/>
        <end position="436"/>
    </location>
</feature>
<dbReference type="PIRSF" id="PIRSF038958">
    <property type="entry name" value="PG_synth_SpoVB"/>
    <property type="match status" value="1"/>
</dbReference>
<evidence type="ECO:0000256" key="3">
    <source>
        <dbReference type="ARBA" id="ARBA00022692"/>
    </source>
</evidence>
<feature type="transmembrane region" description="Helical" evidence="6">
    <location>
        <begin position="328"/>
        <end position="352"/>
    </location>
</feature>
<dbReference type="PANTHER" id="PTHR30250:SF24">
    <property type="entry name" value="STAGE V SPORULATION PROTEIN B"/>
    <property type="match status" value="1"/>
</dbReference>
<dbReference type="GO" id="GO:0005886">
    <property type="term" value="C:plasma membrane"/>
    <property type="evidence" value="ECO:0007669"/>
    <property type="project" value="UniProtKB-SubCell"/>
</dbReference>
<feature type="transmembrane region" description="Helical" evidence="6">
    <location>
        <begin position="391"/>
        <end position="410"/>
    </location>
</feature>
<evidence type="ECO:0000256" key="6">
    <source>
        <dbReference type="SAM" id="Phobius"/>
    </source>
</evidence>